<dbReference type="AlphaFoldDB" id="A0A7S1KM63"/>
<sequence>MRGVRVGIGIFRELVEATQEEYLLMKSLLKLLNTLLVEHEYVTLEEHDMLADLLWLLESLSGGQEMLTFTIRSQVKYLIRYTHDDASTQSKIRIAAMRVIARWNAEVRAQDLMLNIWDNRTEWTGNDILYQRNDLVRWNDHAISLNDIQGDLQDIHVAKAALHCIGQIAREMRIASIVKLIEPMMQFYDNFNAWSDESVSVTCLENVFNYGWTENGFVILSLLLPHIASIDDESVKIAAVQVATRVASLMNATATQGSNPLVTCSVLLDLLLSIHNGHHLYREKLLECLDAISQVRQRFCFNNFDIVTAIFGAMDRVQRPQDRIHLLDAMEVVTTVPSQVPLGRTYPQAILRQLFREMLAQAAEEDVTIHHLHVLQNIGKQSAFDNEESAHEPMMVEVIVDDAVQLHATQTSSAATASIIAATLSSKQEEQLHFNLVRLIEKLSVHTPQIYTELAKTYAIYLKSYQHRELPHSIPALFFLFDQMTENKEALTMINSLSSLYLVLVSLEYEDTDLEETVRSTISSQVEAKQVHPDFIATAEQFYNDLSTSTIEKLFTFTFNAEYTSDSTLLDRESISLNMSKIGRLSQHFENLGDALMRDYSELISPTHSKTLKKMSEWRVTALFEVQSTHNENDTITEGTDDLLPDPKNVDSFKDEDVEAALRALDSFDIISKQDVNTIVEPPSVFPLVD</sequence>
<evidence type="ECO:0000313" key="1">
    <source>
        <dbReference type="EMBL" id="CAD9078363.1"/>
    </source>
</evidence>
<proteinExistence type="predicted"/>
<dbReference type="InterPro" id="IPR016024">
    <property type="entry name" value="ARM-type_fold"/>
</dbReference>
<reference evidence="1" key="1">
    <citation type="submission" date="2021-01" db="EMBL/GenBank/DDBJ databases">
        <authorList>
            <person name="Corre E."/>
            <person name="Pelletier E."/>
            <person name="Niang G."/>
            <person name="Scheremetjew M."/>
            <person name="Finn R."/>
            <person name="Kale V."/>
            <person name="Holt S."/>
            <person name="Cochrane G."/>
            <person name="Meng A."/>
            <person name="Brown T."/>
            <person name="Cohen L."/>
        </authorList>
    </citation>
    <scope>NUCLEOTIDE SEQUENCE</scope>
    <source>
        <strain evidence="1">WS</strain>
    </source>
</reference>
<organism evidence="1">
    <name type="scientific">Percolomonas cosmopolitus</name>
    <dbReference type="NCBI Taxonomy" id="63605"/>
    <lineage>
        <taxon>Eukaryota</taxon>
        <taxon>Discoba</taxon>
        <taxon>Heterolobosea</taxon>
        <taxon>Tetramitia</taxon>
        <taxon>Eutetramitia</taxon>
        <taxon>Percolomonadidae</taxon>
        <taxon>Percolomonas</taxon>
    </lineage>
</organism>
<accession>A0A7S1KM63</accession>
<protein>
    <submittedName>
        <fullName evidence="1">Uncharacterized protein</fullName>
    </submittedName>
</protein>
<dbReference type="EMBL" id="HBGD01001905">
    <property type="protein sequence ID" value="CAD9078363.1"/>
    <property type="molecule type" value="Transcribed_RNA"/>
</dbReference>
<name>A0A7S1KM63_9EUKA</name>
<gene>
    <name evidence="1" type="ORF">PCOS0759_LOCUS1595</name>
</gene>
<dbReference type="SUPFAM" id="SSF48371">
    <property type="entry name" value="ARM repeat"/>
    <property type="match status" value="1"/>
</dbReference>